<dbReference type="InterPro" id="IPR036390">
    <property type="entry name" value="WH_DNA-bd_sf"/>
</dbReference>
<evidence type="ECO:0000313" key="5">
    <source>
        <dbReference type="EMBL" id="TNJ67756.1"/>
    </source>
</evidence>
<sequence length="490" mass="56545">MDMRRAYMKSRPARKTFRQRLEHMVQELRKEIAAGSFKPGQFLPSEEELAKLFQLSNKSVRQGLHVLVEEGLIEKLPRIGNKVTEAAGTVKTAVTLACRTVLIEQARLDLILERFRAKYPHIEVKLITLDYNNYTQATKQLMESKALDIIMLNHMDFMQMAECDGLELLERFPPDPNAYPFLNDLFMQEQQLCAKPFAYSPVILCYNKRHFQQMGMADPDSSWTWDTVQSQAELLSNRDRYGFYFNILSDNRWLVYLLQSGLTFARDERGRYTYSEQRLKECLRVCRSLIANKKSFPSYMAESERDVQELFLQEKVSIVMTTYFALNNLSGAAFPYDIAPLPYTHAPATLLQGIGWAVNRLSPEKEAAKLLVDFLTSHEGQTLIERHTLSLPALKMAETETNDTAETESESLSGSLRKPTRYQLYKEIIPSFTPISDLNLPLAKLTQLKQCLKYYWFQMEDEEQAVRRIEEMLNAPLSTDSYRTVQALPG</sequence>
<dbReference type="SUPFAM" id="SSF46785">
    <property type="entry name" value="Winged helix' DNA-binding domain"/>
    <property type="match status" value="1"/>
</dbReference>
<dbReference type="InterPro" id="IPR000524">
    <property type="entry name" value="Tscrpt_reg_HTH_GntR"/>
</dbReference>
<dbReference type="PROSITE" id="PS50949">
    <property type="entry name" value="HTH_GNTR"/>
    <property type="match status" value="1"/>
</dbReference>
<evidence type="ECO:0000259" key="4">
    <source>
        <dbReference type="PROSITE" id="PS50949"/>
    </source>
</evidence>
<dbReference type="GO" id="GO:0003700">
    <property type="term" value="F:DNA-binding transcription factor activity"/>
    <property type="evidence" value="ECO:0007669"/>
    <property type="project" value="InterPro"/>
</dbReference>
<dbReference type="Pfam" id="PF01547">
    <property type="entry name" value="SBP_bac_1"/>
    <property type="match status" value="1"/>
</dbReference>
<dbReference type="Pfam" id="PF00392">
    <property type="entry name" value="GntR"/>
    <property type="match status" value="1"/>
</dbReference>
<protein>
    <submittedName>
        <fullName evidence="5">Extracellular solute-binding protein</fullName>
    </submittedName>
</protein>
<dbReference type="GO" id="GO:0003677">
    <property type="term" value="F:DNA binding"/>
    <property type="evidence" value="ECO:0007669"/>
    <property type="project" value="UniProtKB-KW"/>
</dbReference>
<keyword evidence="3" id="KW-0804">Transcription</keyword>
<gene>
    <name evidence="5" type="ORF">FE784_03120</name>
</gene>
<comment type="caution">
    <text evidence="5">The sequence shown here is derived from an EMBL/GenBank/DDBJ whole genome shotgun (WGS) entry which is preliminary data.</text>
</comment>
<name>A0A5C4TGJ1_9BACL</name>
<dbReference type="PANTHER" id="PTHR43649">
    <property type="entry name" value="ARABINOSE-BINDING PROTEIN-RELATED"/>
    <property type="match status" value="1"/>
</dbReference>
<dbReference type="EMBL" id="VDCQ01000003">
    <property type="protein sequence ID" value="TNJ67756.1"/>
    <property type="molecule type" value="Genomic_DNA"/>
</dbReference>
<keyword evidence="2" id="KW-0238">DNA-binding</keyword>
<dbReference type="PANTHER" id="PTHR43649:SF30">
    <property type="entry name" value="ABC TRANSPORTER SUBSTRATE-BINDING PROTEIN"/>
    <property type="match status" value="1"/>
</dbReference>
<evidence type="ECO:0000256" key="2">
    <source>
        <dbReference type="ARBA" id="ARBA00023125"/>
    </source>
</evidence>
<evidence type="ECO:0000256" key="1">
    <source>
        <dbReference type="ARBA" id="ARBA00023015"/>
    </source>
</evidence>
<dbReference type="SUPFAM" id="SSF53850">
    <property type="entry name" value="Periplasmic binding protein-like II"/>
    <property type="match status" value="1"/>
</dbReference>
<dbReference type="Proteomes" id="UP000307943">
    <property type="component" value="Unassembled WGS sequence"/>
</dbReference>
<dbReference type="AlphaFoldDB" id="A0A5C4TGJ1"/>
<dbReference type="PRINTS" id="PR00035">
    <property type="entry name" value="HTHGNTR"/>
</dbReference>
<dbReference type="OrthoDB" id="9766758at2"/>
<dbReference type="CDD" id="cd07377">
    <property type="entry name" value="WHTH_GntR"/>
    <property type="match status" value="1"/>
</dbReference>
<dbReference type="Gene3D" id="3.40.190.10">
    <property type="entry name" value="Periplasmic binding protein-like II"/>
    <property type="match status" value="1"/>
</dbReference>
<accession>A0A5C4TGJ1</accession>
<dbReference type="SMART" id="SM00345">
    <property type="entry name" value="HTH_GNTR"/>
    <property type="match status" value="1"/>
</dbReference>
<reference evidence="5 6" key="1">
    <citation type="submission" date="2019-05" db="EMBL/GenBank/DDBJ databases">
        <title>We sequenced the genome of Paenibacillus hemerocallicola KCTC 33185 for further insight into its adaptation and study the phylogeny of Paenibacillus.</title>
        <authorList>
            <person name="Narsing Rao M.P."/>
        </authorList>
    </citation>
    <scope>NUCLEOTIDE SEQUENCE [LARGE SCALE GENOMIC DNA]</scope>
    <source>
        <strain evidence="5 6">KCTC 33185</strain>
    </source>
</reference>
<feature type="domain" description="HTH gntR-type" evidence="4">
    <location>
        <begin position="18"/>
        <end position="86"/>
    </location>
</feature>
<dbReference type="InterPro" id="IPR050490">
    <property type="entry name" value="Bact_solute-bd_prot1"/>
</dbReference>
<evidence type="ECO:0000313" key="6">
    <source>
        <dbReference type="Proteomes" id="UP000307943"/>
    </source>
</evidence>
<keyword evidence="1" id="KW-0805">Transcription regulation</keyword>
<keyword evidence="6" id="KW-1185">Reference proteome</keyword>
<proteinExistence type="predicted"/>
<organism evidence="5 6">
    <name type="scientific">Paenibacillus hemerocallicola</name>
    <dbReference type="NCBI Taxonomy" id="1172614"/>
    <lineage>
        <taxon>Bacteria</taxon>
        <taxon>Bacillati</taxon>
        <taxon>Bacillota</taxon>
        <taxon>Bacilli</taxon>
        <taxon>Bacillales</taxon>
        <taxon>Paenibacillaceae</taxon>
        <taxon>Paenibacillus</taxon>
    </lineage>
</organism>
<dbReference type="InterPro" id="IPR036388">
    <property type="entry name" value="WH-like_DNA-bd_sf"/>
</dbReference>
<dbReference type="InterPro" id="IPR006059">
    <property type="entry name" value="SBP"/>
</dbReference>
<evidence type="ECO:0000256" key="3">
    <source>
        <dbReference type="ARBA" id="ARBA00023163"/>
    </source>
</evidence>
<dbReference type="Gene3D" id="1.10.10.10">
    <property type="entry name" value="Winged helix-like DNA-binding domain superfamily/Winged helix DNA-binding domain"/>
    <property type="match status" value="1"/>
</dbReference>